<accession>A0ABQ1UNC9</accession>
<protein>
    <submittedName>
        <fullName evidence="2">Uncharacterized protein</fullName>
    </submittedName>
</protein>
<proteinExistence type="predicted"/>
<dbReference type="EMBL" id="BMIU01000003">
    <property type="protein sequence ID" value="GGF23160.1"/>
    <property type="molecule type" value="Genomic_DNA"/>
</dbReference>
<gene>
    <name evidence="2" type="ORF">GCM10011339_08990</name>
</gene>
<feature type="transmembrane region" description="Helical" evidence="1">
    <location>
        <begin position="37"/>
        <end position="57"/>
    </location>
</feature>
<organism evidence="2 3">
    <name type="scientific">Echinicola rosea</name>
    <dbReference type="NCBI Taxonomy" id="1807691"/>
    <lineage>
        <taxon>Bacteria</taxon>
        <taxon>Pseudomonadati</taxon>
        <taxon>Bacteroidota</taxon>
        <taxon>Cytophagia</taxon>
        <taxon>Cytophagales</taxon>
        <taxon>Cyclobacteriaceae</taxon>
        <taxon>Echinicola</taxon>
    </lineage>
</organism>
<keyword evidence="1" id="KW-0472">Membrane</keyword>
<dbReference type="RefSeq" id="WP_137402061.1">
    <property type="nucleotide sequence ID" value="NZ_BMIU01000003.1"/>
</dbReference>
<name>A0ABQ1UNC9_9BACT</name>
<feature type="transmembrane region" description="Helical" evidence="1">
    <location>
        <begin position="102"/>
        <end position="122"/>
    </location>
</feature>
<evidence type="ECO:0000256" key="1">
    <source>
        <dbReference type="SAM" id="Phobius"/>
    </source>
</evidence>
<keyword evidence="3" id="KW-1185">Reference proteome</keyword>
<reference evidence="3" key="1">
    <citation type="journal article" date="2019" name="Int. J. Syst. Evol. Microbiol.">
        <title>The Global Catalogue of Microorganisms (GCM) 10K type strain sequencing project: providing services to taxonomists for standard genome sequencing and annotation.</title>
        <authorList>
            <consortium name="The Broad Institute Genomics Platform"/>
            <consortium name="The Broad Institute Genome Sequencing Center for Infectious Disease"/>
            <person name="Wu L."/>
            <person name="Ma J."/>
        </authorList>
    </citation>
    <scope>NUCLEOTIDE SEQUENCE [LARGE SCALE GENOMIC DNA]</scope>
    <source>
        <strain evidence="3">CGMCC 1.15407</strain>
    </source>
</reference>
<feature type="transmembrane region" description="Helical" evidence="1">
    <location>
        <begin position="69"/>
        <end position="90"/>
    </location>
</feature>
<evidence type="ECO:0000313" key="3">
    <source>
        <dbReference type="Proteomes" id="UP000647339"/>
    </source>
</evidence>
<dbReference type="Proteomes" id="UP000647339">
    <property type="component" value="Unassembled WGS sequence"/>
</dbReference>
<keyword evidence="1" id="KW-1133">Transmembrane helix</keyword>
<comment type="caution">
    <text evidence="2">The sequence shown here is derived from an EMBL/GenBank/DDBJ whole genome shotgun (WGS) entry which is preliminary data.</text>
</comment>
<keyword evidence="1" id="KW-0812">Transmembrane</keyword>
<evidence type="ECO:0000313" key="2">
    <source>
        <dbReference type="EMBL" id="GGF23160.1"/>
    </source>
</evidence>
<sequence>MTTKFIATGSAIFMLAMGVGFTFFPHELTMQIVPDNASHTTLLSQVMGAMYIGFAILNWTQKNSLIGGIYNRPLVLANFSHFMIGGLPLLKTVILKTTSSSLLIAATIIYVIFALLFGWLMFRHPLVKQEK</sequence>
<feature type="transmembrane region" description="Helical" evidence="1">
    <location>
        <begin position="5"/>
        <end position="25"/>
    </location>
</feature>